<dbReference type="OMA" id="GIVHECD"/>
<feature type="compositionally biased region" description="Basic residues" evidence="9">
    <location>
        <begin position="1"/>
        <end position="18"/>
    </location>
</feature>
<dbReference type="RefSeq" id="XP_034014035.1">
    <property type="nucleotide sequence ID" value="XM_034153670.1"/>
</dbReference>
<evidence type="ECO:0000256" key="4">
    <source>
        <dbReference type="ARBA" id="ARBA00017359"/>
    </source>
</evidence>
<dbReference type="EMBL" id="SWFT01000036">
    <property type="protein sequence ID" value="KAA8906215.1"/>
    <property type="molecule type" value="Genomic_DNA"/>
</dbReference>
<keyword evidence="5" id="KW-0810">Translation regulation</keyword>
<dbReference type="GO" id="GO:0006417">
    <property type="term" value="P:regulation of translation"/>
    <property type="evidence" value="ECO:0007669"/>
    <property type="project" value="UniProtKB-KW"/>
</dbReference>
<evidence type="ECO:0000256" key="3">
    <source>
        <dbReference type="ARBA" id="ARBA00007273"/>
    </source>
</evidence>
<dbReference type="OrthoDB" id="5598057at2759"/>
<name>A0A642V044_DIURU</name>
<keyword evidence="8" id="KW-0539">Nucleus</keyword>
<organism evidence="10 11">
    <name type="scientific">Diutina rugosa</name>
    <name type="common">Yeast</name>
    <name type="synonym">Candida rugosa</name>
    <dbReference type="NCBI Taxonomy" id="5481"/>
    <lineage>
        <taxon>Eukaryota</taxon>
        <taxon>Fungi</taxon>
        <taxon>Dikarya</taxon>
        <taxon>Ascomycota</taxon>
        <taxon>Saccharomycotina</taxon>
        <taxon>Pichiomycetes</taxon>
        <taxon>Debaryomycetaceae</taxon>
        <taxon>Diutina</taxon>
    </lineage>
</organism>
<dbReference type="InterPro" id="IPR024318">
    <property type="entry name" value="Nro1/ETT1"/>
</dbReference>
<accession>A0A642V044</accession>
<dbReference type="PANTHER" id="PTHR28290:SF1">
    <property type="entry name" value="ENHANCER OF TRANSLATION TERMINATION 1"/>
    <property type="match status" value="1"/>
</dbReference>
<keyword evidence="6" id="KW-0805">Transcription regulation</keyword>
<protein>
    <recommendedName>
        <fullName evidence="4">Enhancer of translation termination 1</fullName>
    </recommendedName>
</protein>
<evidence type="ECO:0000256" key="6">
    <source>
        <dbReference type="ARBA" id="ARBA00023015"/>
    </source>
</evidence>
<gene>
    <name evidence="10" type="ORF">DIURU_001157</name>
</gene>
<evidence type="ECO:0000256" key="8">
    <source>
        <dbReference type="ARBA" id="ARBA00023242"/>
    </source>
</evidence>
<dbReference type="GO" id="GO:2000640">
    <property type="term" value="P:positive regulation of SREBP signaling pathway"/>
    <property type="evidence" value="ECO:0007669"/>
    <property type="project" value="TreeGrafter"/>
</dbReference>
<comment type="similarity">
    <text evidence="3">Belongs to the ETT1 family.</text>
</comment>
<feature type="region of interest" description="Disordered" evidence="9">
    <location>
        <begin position="222"/>
        <end position="247"/>
    </location>
</feature>
<reference evidence="10 11" key="1">
    <citation type="submission" date="2019-07" db="EMBL/GenBank/DDBJ databases">
        <title>Genome assembly of two rare yeast pathogens: Diutina rugosa and Trichomonascus ciferrii.</title>
        <authorList>
            <person name="Mixao V."/>
            <person name="Saus E."/>
            <person name="Hansen A."/>
            <person name="Lass-Flor C."/>
            <person name="Gabaldon T."/>
        </authorList>
    </citation>
    <scope>NUCLEOTIDE SEQUENCE [LARGE SCALE GENOMIC DNA]</scope>
    <source>
        <strain evidence="10 11">CBS 613</strain>
    </source>
</reference>
<keyword evidence="11" id="KW-1185">Reference proteome</keyword>
<feature type="compositionally biased region" description="Acidic residues" evidence="9">
    <location>
        <begin position="228"/>
        <end position="244"/>
    </location>
</feature>
<evidence type="ECO:0000313" key="11">
    <source>
        <dbReference type="Proteomes" id="UP000449547"/>
    </source>
</evidence>
<evidence type="ECO:0000313" key="10">
    <source>
        <dbReference type="EMBL" id="KAA8906215.1"/>
    </source>
</evidence>
<proteinExistence type="inferred from homology"/>
<dbReference type="PANTHER" id="PTHR28290">
    <property type="entry name" value="ENHANCER OF TRANSLATION TERMINATION 1"/>
    <property type="match status" value="1"/>
</dbReference>
<dbReference type="GO" id="GO:0005634">
    <property type="term" value="C:nucleus"/>
    <property type="evidence" value="ECO:0007669"/>
    <property type="project" value="UniProtKB-SubCell"/>
</dbReference>
<feature type="region of interest" description="Disordered" evidence="9">
    <location>
        <begin position="1"/>
        <end position="35"/>
    </location>
</feature>
<evidence type="ECO:0000256" key="9">
    <source>
        <dbReference type="SAM" id="MobiDB-lite"/>
    </source>
</evidence>
<evidence type="ECO:0000256" key="5">
    <source>
        <dbReference type="ARBA" id="ARBA00022845"/>
    </source>
</evidence>
<dbReference type="AlphaFoldDB" id="A0A642V044"/>
<sequence>MAKRHLGLGKASKNNKKAKTVEDAVKDEEKHDQGQLTVELAEEADADDDLGQLKALWNTYADGDRDNELMVNGVIHECDRILRAHDNAENTDRIELPDYFHAIYGQALAELAKFHSDDNDKVDEYFKASIERLDLGLQAHPRSIAIQFAKARVLCEQLPLQYISRLTMDSEGDLSPKLDTALEWYEKAESQATIEANYAVFDDHTLEILQIVDDTLEIVDNFGKPQHDEEDGDAHDENEEETEAPELPMTHPLYNIREMDKYNNWWREHTVKFMSMVEHQLHGDGIKIDENEVPKPELLKKHAKRVALRRKLCGLLGQSYLQEAEVPSSVYTSLKYDDDHKDDKELHGLSLEKAQALAQESLKTAIKYLDWAVDDDDPETWVAVAEAKISLGNMYELDSPEQEQYYKEAEATLKRANNASNGKYQEILEGLLSKEDD</sequence>
<evidence type="ECO:0000256" key="1">
    <source>
        <dbReference type="ARBA" id="ARBA00003395"/>
    </source>
</evidence>
<keyword evidence="7" id="KW-0804">Transcription</keyword>
<dbReference type="Proteomes" id="UP000449547">
    <property type="component" value="Unassembled WGS sequence"/>
</dbReference>
<dbReference type="GeneID" id="54779810"/>
<comment type="caution">
    <text evidence="10">The sequence shown here is derived from an EMBL/GenBank/DDBJ whole genome shotgun (WGS) entry which is preliminary data.</text>
</comment>
<evidence type="ECO:0000256" key="2">
    <source>
        <dbReference type="ARBA" id="ARBA00004123"/>
    </source>
</evidence>
<dbReference type="Pfam" id="PF12753">
    <property type="entry name" value="Nro1"/>
    <property type="match status" value="1"/>
</dbReference>
<comment type="function">
    <text evidence="1">Required for correct translation termination and probably involved in regulation of hypoxic gene expression.</text>
</comment>
<dbReference type="VEuPathDB" id="FungiDB:DIURU_001157"/>
<feature type="compositionally biased region" description="Basic and acidic residues" evidence="9">
    <location>
        <begin position="19"/>
        <end position="33"/>
    </location>
</feature>
<comment type="subcellular location">
    <subcellularLocation>
        <location evidence="2">Nucleus</location>
    </subcellularLocation>
</comment>
<evidence type="ECO:0000256" key="7">
    <source>
        <dbReference type="ARBA" id="ARBA00023163"/>
    </source>
</evidence>